<feature type="domain" description="Beta-lactamase-related" evidence="2">
    <location>
        <begin position="36"/>
        <end position="359"/>
    </location>
</feature>
<dbReference type="PANTHER" id="PTHR46825:SF9">
    <property type="entry name" value="BETA-LACTAMASE-RELATED DOMAIN-CONTAINING PROTEIN"/>
    <property type="match status" value="1"/>
</dbReference>
<dbReference type="InterPro" id="IPR050491">
    <property type="entry name" value="AmpC-like"/>
</dbReference>
<dbReference type="Gene3D" id="3.40.710.10">
    <property type="entry name" value="DD-peptidase/beta-lactamase superfamily"/>
    <property type="match status" value="1"/>
</dbReference>
<accession>A0A5K7XK76</accession>
<reference evidence="4" key="1">
    <citation type="submission" date="2019-10" db="EMBL/GenBank/DDBJ databases">
        <title>Lacipirellula parvula gen. nov., sp. nov., representing a lineage of planctomycetes widespread in freshwater anoxic habitats, and description of the family Lacipirellulaceae.</title>
        <authorList>
            <person name="Dedysh S.N."/>
            <person name="Kulichevskaya I.S."/>
            <person name="Beletsky A.V."/>
            <person name="Rakitin A.L."/>
            <person name="Mardanov A.V."/>
            <person name="Ivanova A.A."/>
            <person name="Saltykova V.X."/>
            <person name="Rijpstra W.I.C."/>
            <person name="Sinninghe Damste J.S."/>
            <person name="Ravin N.V."/>
        </authorList>
    </citation>
    <scope>NUCLEOTIDE SEQUENCE [LARGE SCALE GENOMIC DNA]</scope>
    <source>
        <strain evidence="4">PX69</strain>
    </source>
</reference>
<dbReference type="PANTHER" id="PTHR46825">
    <property type="entry name" value="D-ALANYL-D-ALANINE-CARBOXYPEPTIDASE/ENDOPEPTIDASE AMPH"/>
    <property type="match status" value="1"/>
</dbReference>
<keyword evidence="1" id="KW-0732">Signal</keyword>
<dbReference type="InterPro" id="IPR001466">
    <property type="entry name" value="Beta-lactam-related"/>
</dbReference>
<dbReference type="EMBL" id="AP021861">
    <property type="protein sequence ID" value="BBO36577.1"/>
    <property type="molecule type" value="Genomic_DNA"/>
</dbReference>
<feature type="chain" id="PRO_5024841361" evidence="1">
    <location>
        <begin position="27"/>
        <end position="482"/>
    </location>
</feature>
<evidence type="ECO:0000313" key="3">
    <source>
        <dbReference type="EMBL" id="BBO36577.1"/>
    </source>
</evidence>
<dbReference type="AlphaFoldDB" id="A0A5K7XK76"/>
<dbReference type="SUPFAM" id="SSF56601">
    <property type="entry name" value="beta-lactamase/transpeptidase-like"/>
    <property type="match status" value="1"/>
</dbReference>
<name>A0A5K7XK76_9BACT</name>
<keyword evidence="4" id="KW-1185">Reference proteome</keyword>
<proteinExistence type="predicted"/>
<feature type="signal peptide" evidence="1">
    <location>
        <begin position="1"/>
        <end position="26"/>
    </location>
</feature>
<dbReference type="Proteomes" id="UP000326837">
    <property type="component" value="Chromosome"/>
</dbReference>
<sequence length="482" mass="51836">MNSPRSRYALLLVAIVASLAPSRATAQHVTDEWVEQMAAPLIEHHVVDGISIGYIEGDRYGIVHLGNATRSGKNADNLTLYELGSITKVFTSLLLADAVAQGKIDLNEPAVAENAAGIRLPSHDGAPIKWIDLSTHRAGLPKLPANLAPADPKNPYRDYTPAQAAEFVNGFTLPRAPGEAMEYSNFGASLLGYLLAQQAGKSYQELLNERIAGPLKMTDVAVELSDAQAKRLATPHDRVGSPTPAWTRTDFIGSGGIHANMRDMLRFAKAQLEPPAGPVGEAIELAWKQQRDADKSGPAIGLGWMIAGDGQTRWHNGGTGGTRTAIFINRELKAAAIVLCNTAVANEADQLATLIIQQAAGHDIQPPAADEDAAAAIDAADGKARAKKDDKTPAIDAKLRRRLVGRYQLRPDFIFDVNDEDGHLMVGITNQATQEVFPDSPTRWSYRGIDATLEFKLPKSGVARSLVLHQNGAKQVARRISK</sequence>
<dbReference type="InterPro" id="IPR012338">
    <property type="entry name" value="Beta-lactam/transpept-like"/>
</dbReference>
<organism evidence="3 4">
    <name type="scientific">Lacipirellula parvula</name>
    <dbReference type="NCBI Taxonomy" id="2650471"/>
    <lineage>
        <taxon>Bacteria</taxon>
        <taxon>Pseudomonadati</taxon>
        <taxon>Planctomycetota</taxon>
        <taxon>Planctomycetia</taxon>
        <taxon>Pirellulales</taxon>
        <taxon>Lacipirellulaceae</taxon>
        <taxon>Lacipirellula</taxon>
    </lineage>
</organism>
<evidence type="ECO:0000256" key="1">
    <source>
        <dbReference type="SAM" id="SignalP"/>
    </source>
</evidence>
<protein>
    <submittedName>
        <fullName evidence="3">Beta-lactamase</fullName>
    </submittedName>
</protein>
<dbReference type="RefSeq" id="WP_152101728.1">
    <property type="nucleotide sequence ID" value="NZ_AP021861.1"/>
</dbReference>
<dbReference type="Pfam" id="PF00144">
    <property type="entry name" value="Beta-lactamase"/>
    <property type="match status" value="1"/>
</dbReference>
<evidence type="ECO:0000259" key="2">
    <source>
        <dbReference type="Pfam" id="PF00144"/>
    </source>
</evidence>
<gene>
    <name evidence="3" type="ORF">PLANPX_6189</name>
</gene>
<dbReference type="KEGG" id="lpav:PLANPX_6189"/>
<evidence type="ECO:0000313" key="4">
    <source>
        <dbReference type="Proteomes" id="UP000326837"/>
    </source>
</evidence>